<dbReference type="FunFam" id="3.40.50.300:FF:000032">
    <property type="entry name" value="Export ABC transporter ATP-binding protein"/>
    <property type="match status" value="1"/>
</dbReference>
<keyword evidence="4" id="KW-0812">Transmembrane</keyword>
<evidence type="ECO:0000256" key="6">
    <source>
        <dbReference type="ARBA" id="ARBA00022840"/>
    </source>
</evidence>
<gene>
    <name evidence="10" type="ORF">AB3G35_07215</name>
</gene>
<evidence type="ECO:0000256" key="7">
    <source>
        <dbReference type="ARBA" id="ARBA00023136"/>
    </source>
</evidence>
<reference evidence="10" key="1">
    <citation type="submission" date="2024-07" db="EMBL/GenBank/DDBJ databases">
        <authorList>
            <person name="Biller S.J."/>
        </authorList>
    </citation>
    <scope>NUCLEOTIDE SEQUENCE</scope>
    <source>
        <strain evidence="10">WC2401</strain>
    </source>
</reference>
<evidence type="ECO:0000256" key="2">
    <source>
        <dbReference type="ARBA" id="ARBA00022448"/>
    </source>
</evidence>
<dbReference type="InterPro" id="IPR017911">
    <property type="entry name" value="MacB-like_ATP-bd"/>
</dbReference>
<evidence type="ECO:0000256" key="1">
    <source>
        <dbReference type="ARBA" id="ARBA00004429"/>
    </source>
</evidence>
<keyword evidence="6 10" id="KW-0067">ATP-binding</keyword>
<keyword evidence="3" id="KW-1003">Cell membrane</keyword>
<keyword evidence="7" id="KW-0472">Membrane</keyword>
<dbReference type="InterPro" id="IPR017871">
    <property type="entry name" value="ABC_transporter-like_CS"/>
</dbReference>
<organism evidence="10">
    <name type="scientific">Pseudomonas sp. WC2401</name>
    <dbReference type="NCBI Taxonomy" id="3234143"/>
    <lineage>
        <taxon>Bacteria</taxon>
        <taxon>Pseudomonadati</taxon>
        <taxon>Pseudomonadota</taxon>
        <taxon>Gammaproteobacteria</taxon>
        <taxon>Pseudomonadales</taxon>
        <taxon>Pseudomonadaceae</taxon>
        <taxon>Pseudomonas</taxon>
    </lineage>
</organism>
<dbReference type="CDD" id="cd03255">
    <property type="entry name" value="ABC_MJ0796_LolCDE_FtsE"/>
    <property type="match status" value="1"/>
</dbReference>
<proteinExistence type="inferred from homology"/>
<dbReference type="GO" id="GO:0022857">
    <property type="term" value="F:transmembrane transporter activity"/>
    <property type="evidence" value="ECO:0007669"/>
    <property type="project" value="UniProtKB-ARBA"/>
</dbReference>
<name>A0AB39X0R3_9PSED</name>
<dbReference type="Gene3D" id="3.40.50.300">
    <property type="entry name" value="P-loop containing nucleotide triphosphate hydrolases"/>
    <property type="match status" value="1"/>
</dbReference>
<protein>
    <submittedName>
        <fullName evidence="10">ABC transporter ATP-binding protein</fullName>
    </submittedName>
</protein>
<dbReference type="EMBL" id="CP165623">
    <property type="protein sequence ID" value="XDV07379.1"/>
    <property type="molecule type" value="Genomic_DNA"/>
</dbReference>
<evidence type="ECO:0000256" key="5">
    <source>
        <dbReference type="ARBA" id="ARBA00022741"/>
    </source>
</evidence>
<dbReference type="RefSeq" id="WP_086795895.1">
    <property type="nucleotide sequence ID" value="NZ_CP165623.1"/>
</dbReference>
<feature type="domain" description="ABC transporter" evidence="9">
    <location>
        <begin position="36"/>
        <end position="258"/>
    </location>
</feature>
<comment type="subcellular location">
    <subcellularLocation>
        <location evidence="1">Cell inner membrane</location>
        <topology evidence="1">Multi-pass membrane protein</topology>
    </subcellularLocation>
</comment>
<dbReference type="GO" id="GO:0016887">
    <property type="term" value="F:ATP hydrolysis activity"/>
    <property type="evidence" value="ECO:0007669"/>
    <property type="project" value="InterPro"/>
</dbReference>
<dbReference type="AlphaFoldDB" id="A0AB39X0R3"/>
<evidence type="ECO:0000256" key="3">
    <source>
        <dbReference type="ARBA" id="ARBA00022475"/>
    </source>
</evidence>
<dbReference type="GO" id="GO:1902495">
    <property type="term" value="C:transmembrane transporter complex"/>
    <property type="evidence" value="ECO:0007669"/>
    <property type="project" value="UniProtKB-ARBA"/>
</dbReference>
<evidence type="ECO:0000259" key="9">
    <source>
        <dbReference type="PROSITE" id="PS50893"/>
    </source>
</evidence>
<keyword evidence="5" id="KW-0547">Nucleotide-binding</keyword>
<dbReference type="SUPFAM" id="SSF52540">
    <property type="entry name" value="P-loop containing nucleoside triphosphate hydrolases"/>
    <property type="match status" value="1"/>
</dbReference>
<comment type="similarity">
    <text evidence="8">Belongs to the ABC transporter superfamily. Macrolide exporter (TC 3.A.1.122) family.</text>
</comment>
<dbReference type="PROSITE" id="PS00211">
    <property type="entry name" value="ABC_TRANSPORTER_1"/>
    <property type="match status" value="1"/>
</dbReference>
<dbReference type="Pfam" id="PF00005">
    <property type="entry name" value="ABC_tran"/>
    <property type="match status" value="1"/>
</dbReference>
<accession>A0AB39X0R3</accession>
<dbReference type="PANTHER" id="PTHR42798">
    <property type="entry name" value="LIPOPROTEIN-RELEASING SYSTEM ATP-BINDING PROTEIN LOLD"/>
    <property type="match status" value="1"/>
</dbReference>
<evidence type="ECO:0000313" key="10">
    <source>
        <dbReference type="EMBL" id="XDV07379.1"/>
    </source>
</evidence>
<sequence>MLVLLMGSFLLDYCQQERVCRNKVGVNGFVHDLICVSLKGVSKYYRHEGQPHSIIAGVTFEVGAGQSCAIIGQSGSGKSTLLNIIGLLDFADAGEYVFMGRPVAKARSDELATLRKMTMGFVFQHFNLIPRLNVIENVALPLRYRGLDRACSLKRAMSELQRVGMAHRASYKPAELSGGQKQRVAIARALVGQPSLILADEPTGSLDSQSSGDILDLLLSIQKEQGVTLLIVTHDMSVAQRMQRQFVVHNGLVEELQA</sequence>
<dbReference type="GO" id="GO:0005886">
    <property type="term" value="C:plasma membrane"/>
    <property type="evidence" value="ECO:0007669"/>
    <property type="project" value="UniProtKB-SubCell"/>
</dbReference>
<dbReference type="InterPro" id="IPR003593">
    <property type="entry name" value="AAA+_ATPase"/>
</dbReference>
<evidence type="ECO:0000256" key="8">
    <source>
        <dbReference type="ARBA" id="ARBA00038388"/>
    </source>
</evidence>
<keyword evidence="2" id="KW-0813">Transport</keyword>
<dbReference type="PROSITE" id="PS50893">
    <property type="entry name" value="ABC_TRANSPORTER_2"/>
    <property type="match status" value="1"/>
</dbReference>
<dbReference type="SMART" id="SM00382">
    <property type="entry name" value="AAA"/>
    <property type="match status" value="1"/>
</dbReference>
<dbReference type="InterPro" id="IPR003439">
    <property type="entry name" value="ABC_transporter-like_ATP-bd"/>
</dbReference>
<dbReference type="PANTHER" id="PTHR42798:SF2">
    <property type="entry name" value="ABC TRANSPORTER ATP-BINDING PROTEIN MG467-RELATED"/>
    <property type="match status" value="1"/>
</dbReference>
<dbReference type="InterPro" id="IPR027417">
    <property type="entry name" value="P-loop_NTPase"/>
</dbReference>
<evidence type="ECO:0000256" key="4">
    <source>
        <dbReference type="ARBA" id="ARBA00022692"/>
    </source>
</evidence>
<dbReference type="GO" id="GO:0005524">
    <property type="term" value="F:ATP binding"/>
    <property type="evidence" value="ECO:0007669"/>
    <property type="project" value="UniProtKB-KW"/>
</dbReference>